<dbReference type="AlphaFoldDB" id="A0A915BLX8"/>
<name>A0A915BLX8_PARUN</name>
<sequence>MLNRFKQSLNSAPCPPPWNLFANILFLDLFLSGRIRLLKIFPTSSLTGSYWQFRFPSSGVVLPYLYCRRNDGLKRADLGELLMKGNSRSTFRSLVIYEWVLRAFNGTCLL</sequence>
<dbReference type="WBParaSite" id="PgR046_g060_t03">
    <property type="protein sequence ID" value="PgR046_g060_t03"/>
    <property type="gene ID" value="PgR046_g060"/>
</dbReference>
<reference evidence="2" key="1">
    <citation type="submission" date="2022-11" db="UniProtKB">
        <authorList>
            <consortium name="WormBaseParasite"/>
        </authorList>
    </citation>
    <scope>IDENTIFICATION</scope>
</reference>
<evidence type="ECO:0000313" key="2">
    <source>
        <dbReference type="WBParaSite" id="PgR046_g060_t03"/>
    </source>
</evidence>
<organism evidence="1 2">
    <name type="scientific">Parascaris univalens</name>
    <name type="common">Nematode worm</name>
    <dbReference type="NCBI Taxonomy" id="6257"/>
    <lineage>
        <taxon>Eukaryota</taxon>
        <taxon>Metazoa</taxon>
        <taxon>Ecdysozoa</taxon>
        <taxon>Nematoda</taxon>
        <taxon>Chromadorea</taxon>
        <taxon>Rhabditida</taxon>
        <taxon>Spirurina</taxon>
        <taxon>Ascaridomorpha</taxon>
        <taxon>Ascaridoidea</taxon>
        <taxon>Ascarididae</taxon>
        <taxon>Parascaris</taxon>
    </lineage>
</organism>
<protein>
    <submittedName>
        <fullName evidence="2">Uncharacterized protein</fullName>
    </submittedName>
</protein>
<proteinExistence type="predicted"/>
<accession>A0A915BLX8</accession>
<evidence type="ECO:0000313" key="1">
    <source>
        <dbReference type="Proteomes" id="UP000887569"/>
    </source>
</evidence>
<dbReference type="Proteomes" id="UP000887569">
    <property type="component" value="Unplaced"/>
</dbReference>
<keyword evidence="1" id="KW-1185">Reference proteome</keyword>